<dbReference type="EMBL" id="JACRSU010000001">
    <property type="protein sequence ID" value="MBC8540235.1"/>
    <property type="molecule type" value="Genomic_DNA"/>
</dbReference>
<dbReference type="Proteomes" id="UP000611762">
    <property type="component" value="Unassembled WGS sequence"/>
</dbReference>
<evidence type="ECO:0000256" key="1">
    <source>
        <dbReference type="SAM" id="SignalP"/>
    </source>
</evidence>
<dbReference type="AlphaFoldDB" id="A0A926DJT5"/>
<sequence>MKKFLATMLSFAMLLGAGLMQVSALGSNEGYPYLFETFETEESLNGFNKPDASRATVSIAKGGANGSGGSLQVHQKNKGFFDVTYACEGLAPVKGQKIHMSAWVKLNSEILDQFNNKNCNVFSFIFHGTGIVTNAGNRTDVTVGEAYSGTGWKQYDITNVLVKDQWVKVEKDIEWEDAMSIGSGASIGSIQLKTVSLRVTGEAGIQALADPDATVLDYQIDDFIFEYPDSDRMGVNTGTAGTYVVNDDYDTSSVTGELDGRSDDCSLGYRQVLSPVVTDDKGTHGKNFADTTFSNVYLKMGHLYKVSGWFRYDGIEGDEGLYGDTAKIRQIIYAGKRDPEDKNSFTSGYPSVYPAVIPKGQWTKVEYYYYYEYQAYDNNNFHVGFRICPEKAEEGTYATDDPAGAGTFGFDKLQVFDLGVIGNGDMEISGDGLKVFKNTGEVTQTFPGWTANNATAEVSTDTASGEGQSMKMTSTGNYGDMKTSATFEQGKLYRISFKAKTEGLEENAEVPISLIFDRYTNKDPGTTEVYKVPNFEYMVGPETFDNAKTEWTISNDWKEFSGWYKVNFPRIEGKEDASIANLVPRRPMLYFRVNKSTNPEGTVLYLDDLKVEEMGNSNLMDDLKNGLDADVADISATGAAVPGSEISLSYTYVPKYSEEENKAATVIKAYSVLPGGEIRNYGTFAPDQAFTVPSCAAGQDITFEIIPISTAGLIGNRATFTVGAATDYIVYDAAAGKVTAGCSGASATILYASYNGGQLTSFAVTDAVFEEGKFEETVPAEFSPGEGDTVKVMMWKDLTNCTPICAYTR</sequence>
<dbReference type="Gene3D" id="2.60.120.260">
    <property type="entry name" value="Galactose-binding domain-like"/>
    <property type="match status" value="1"/>
</dbReference>
<evidence type="ECO:0000313" key="2">
    <source>
        <dbReference type="EMBL" id="MBC8540235.1"/>
    </source>
</evidence>
<name>A0A926DJT5_9FIRM</name>
<protein>
    <recommendedName>
        <fullName evidence="4">CBM-cenC domain-containing protein</fullName>
    </recommendedName>
</protein>
<organism evidence="2 3">
    <name type="scientific">Congzhengia minquanensis</name>
    <dbReference type="NCBI Taxonomy" id="2763657"/>
    <lineage>
        <taxon>Bacteria</taxon>
        <taxon>Bacillati</taxon>
        <taxon>Bacillota</taxon>
        <taxon>Clostridia</taxon>
        <taxon>Eubacteriales</taxon>
        <taxon>Oscillospiraceae</taxon>
        <taxon>Congzhengia</taxon>
    </lineage>
</organism>
<feature type="signal peptide" evidence="1">
    <location>
        <begin position="1"/>
        <end position="24"/>
    </location>
</feature>
<keyword evidence="3" id="KW-1185">Reference proteome</keyword>
<keyword evidence="1" id="KW-0732">Signal</keyword>
<proteinExistence type="predicted"/>
<dbReference type="RefSeq" id="WP_249311336.1">
    <property type="nucleotide sequence ID" value="NZ_JACRSU010000001.1"/>
</dbReference>
<comment type="caution">
    <text evidence="2">The sequence shown here is derived from an EMBL/GenBank/DDBJ whole genome shotgun (WGS) entry which is preliminary data.</text>
</comment>
<evidence type="ECO:0000313" key="3">
    <source>
        <dbReference type="Proteomes" id="UP000611762"/>
    </source>
</evidence>
<accession>A0A926DJT5</accession>
<reference evidence="2" key="1">
    <citation type="submission" date="2020-08" db="EMBL/GenBank/DDBJ databases">
        <title>Genome public.</title>
        <authorList>
            <person name="Liu C."/>
            <person name="Sun Q."/>
        </authorList>
    </citation>
    <scope>NUCLEOTIDE SEQUENCE</scope>
    <source>
        <strain evidence="2">H8</strain>
    </source>
</reference>
<gene>
    <name evidence="2" type="ORF">H8698_04520</name>
</gene>
<feature type="chain" id="PRO_5036897405" description="CBM-cenC domain-containing protein" evidence="1">
    <location>
        <begin position="25"/>
        <end position="809"/>
    </location>
</feature>
<evidence type="ECO:0008006" key="4">
    <source>
        <dbReference type="Google" id="ProtNLM"/>
    </source>
</evidence>